<dbReference type="Proteomes" id="UP001060012">
    <property type="component" value="Chromosome"/>
</dbReference>
<dbReference type="Pfam" id="PF05494">
    <property type="entry name" value="MlaC"/>
    <property type="match status" value="1"/>
</dbReference>
<reference evidence="2" key="1">
    <citation type="submission" date="2022-07" db="EMBL/GenBank/DDBJ databases">
        <title>Arcobacter roscoffensis sp. nov., a marine bacterium isolated from coastal seawater collected from Roscoff, France.</title>
        <authorList>
            <person name="Pascual J."/>
            <person name="Lepeaux C."/>
            <person name="Methner A."/>
            <person name="Overmann J."/>
        </authorList>
    </citation>
    <scope>NUCLEOTIDE SEQUENCE</scope>
    <source>
        <strain evidence="2">ARW1-2F2</strain>
    </source>
</reference>
<keyword evidence="3" id="KW-1185">Reference proteome</keyword>
<accession>A0ABY5EAC1</accession>
<evidence type="ECO:0000313" key="3">
    <source>
        <dbReference type="Proteomes" id="UP001060012"/>
    </source>
</evidence>
<name>A0ABY5EAC1_9BACT</name>
<organism evidence="2 3">
    <name type="scientific">Arcobacter roscoffensis</name>
    <dbReference type="NCBI Taxonomy" id="2961520"/>
    <lineage>
        <taxon>Bacteria</taxon>
        <taxon>Pseudomonadati</taxon>
        <taxon>Campylobacterota</taxon>
        <taxon>Epsilonproteobacteria</taxon>
        <taxon>Campylobacterales</taxon>
        <taxon>Arcobacteraceae</taxon>
        <taxon>Arcobacter</taxon>
    </lineage>
</organism>
<feature type="chain" id="PRO_5045700548" evidence="1">
    <location>
        <begin position="21"/>
        <end position="195"/>
    </location>
</feature>
<evidence type="ECO:0000256" key="1">
    <source>
        <dbReference type="SAM" id="SignalP"/>
    </source>
</evidence>
<feature type="signal peptide" evidence="1">
    <location>
        <begin position="1"/>
        <end position="20"/>
    </location>
</feature>
<dbReference type="PANTHER" id="PTHR36573">
    <property type="entry name" value="INTERMEMBRANE PHOSPHOLIPID TRANSPORT SYSTEM BINDING PROTEIN MLAC"/>
    <property type="match status" value="1"/>
</dbReference>
<protein>
    <submittedName>
        <fullName evidence="2">ABC transporter substrate-binding protein</fullName>
    </submittedName>
</protein>
<dbReference type="PANTHER" id="PTHR36573:SF1">
    <property type="entry name" value="INTERMEMBRANE PHOSPHOLIPID TRANSPORT SYSTEM BINDING PROTEIN MLAC"/>
    <property type="match status" value="1"/>
</dbReference>
<dbReference type="EMBL" id="CP100595">
    <property type="protein sequence ID" value="UTJ07670.1"/>
    <property type="molecule type" value="Genomic_DNA"/>
</dbReference>
<keyword evidence="1" id="KW-0732">Signal</keyword>
<dbReference type="Gene3D" id="3.10.450.710">
    <property type="entry name" value="Tgt2/MlaC"/>
    <property type="match status" value="1"/>
</dbReference>
<evidence type="ECO:0000313" key="2">
    <source>
        <dbReference type="EMBL" id="UTJ07670.1"/>
    </source>
</evidence>
<gene>
    <name evidence="2" type="ORF">NJU99_06135</name>
</gene>
<dbReference type="RefSeq" id="WP_254577844.1">
    <property type="nucleotide sequence ID" value="NZ_CP100595.1"/>
</dbReference>
<dbReference type="InterPro" id="IPR008869">
    <property type="entry name" value="MlaC/ttg2D"/>
</dbReference>
<sequence>MKNILKVLLLLTFLITGANALQKDEIINVMTAKVDNALEVLKQKDLETKDKANKIFALIDEIFDYELMGKISLGKKTWLSINDTQREEFIKAFETKLKNSYVDKLELYTDQKVKIIELSPYKKTRLQLKTEVVGKDEVYKINYNFYNNKKKSQWLIYDVDLLGVSIVQTYRKQFAGLLKEKSFDELLVILKDTKK</sequence>
<proteinExistence type="predicted"/>
<dbReference type="InterPro" id="IPR042245">
    <property type="entry name" value="Tgt2/MlaC_sf"/>
</dbReference>